<dbReference type="AlphaFoldDB" id="A0A934V0Y7"/>
<evidence type="ECO:0000256" key="6">
    <source>
        <dbReference type="RuleBase" id="RU004168"/>
    </source>
</evidence>
<reference evidence="8" key="1">
    <citation type="submission" date="2017-08" db="EMBL/GenBank/DDBJ databases">
        <authorList>
            <person name="Imhoff J.F."/>
            <person name="Rahn T."/>
            <person name="Kuenzel S."/>
            <person name="Neulinger S.C."/>
        </authorList>
    </citation>
    <scope>NUCLEOTIDE SEQUENCE</scope>
    <source>
        <strain evidence="8">DSM 9154</strain>
    </source>
</reference>
<accession>A0A934V0Y7</accession>
<dbReference type="PRINTS" id="PR00112">
    <property type="entry name" value="ACYLPHPHTASE"/>
</dbReference>
<feature type="domain" description="Acylphosphatase-like" evidence="7">
    <location>
        <begin position="6"/>
        <end position="92"/>
    </location>
</feature>
<comment type="similarity">
    <text evidence="1 6">Belongs to the acylphosphatase family.</text>
</comment>
<proteinExistence type="inferred from homology"/>
<dbReference type="EMBL" id="NRRE01000030">
    <property type="protein sequence ID" value="MBK1698832.1"/>
    <property type="molecule type" value="Genomic_DNA"/>
</dbReference>
<dbReference type="SUPFAM" id="SSF54975">
    <property type="entry name" value="Acylphosphatase/BLUF domain-like"/>
    <property type="match status" value="1"/>
</dbReference>
<organism evidence="8 9">
    <name type="scientific">Rhodovibrio salinarum</name>
    <dbReference type="NCBI Taxonomy" id="1087"/>
    <lineage>
        <taxon>Bacteria</taxon>
        <taxon>Pseudomonadati</taxon>
        <taxon>Pseudomonadota</taxon>
        <taxon>Alphaproteobacteria</taxon>
        <taxon>Rhodospirillales</taxon>
        <taxon>Rhodovibrionaceae</taxon>
        <taxon>Rhodovibrio</taxon>
    </lineage>
</organism>
<evidence type="ECO:0000256" key="2">
    <source>
        <dbReference type="ARBA" id="ARBA00012150"/>
    </source>
</evidence>
<dbReference type="InterPro" id="IPR017968">
    <property type="entry name" value="Acylphosphatase_CS"/>
</dbReference>
<dbReference type="PROSITE" id="PS00150">
    <property type="entry name" value="ACYLPHOSPHATASE_1"/>
    <property type="match status" value="1"/>
</dbReference>
<keyword evidence="9" id="KW-1185">Reference proteome</keyword>
<dbReference type="PROSITE" id="PS51160">
    <property type="entry name" value="ACYLPHOSPHATASE_3"/>
    <property type="match status" value="1"/>
</dbReference>
<evidence type="ECO:0000256" key="1">
    <source>
        <dbReference type="ARBA" id="ARBA00005614"/>
    </source>
</evidence>
<comment type="catalytic activity">
    <reaction evidence="3 4 5">
        <text>an acyl phosphate + H2O = a carboxylate + phosphate + H(+)</text>
        <dbReference type="Rhea" id="RHEA:14965"/>
        <dbReference type="ChEBI" id="CHEBI:15377"/>
        <dbReference type="ChEBI" id="CHEBI:15378"/>
        <dbReference type="ChEBI" id="CHEBI:29067"/>
        <dbReference type="ChEBI" id="CHEBI:43474"/>
        <dbReference type="ChEBI" id="CHEBI:59918"/>
        <dbReference type="EC" id="3.6.1.7"/>
    </reaction>
</comment>
<sequence length="94" mass="10442">MTSMKRVHVRIHGQVQGVWFRGWTVDEASQRGLHGWVRNVHNGTVEAVFAGDDAKVDEMIQRCHEGPPAARVSKVDVEATEEPVDSGFYQAPSV</sequence>
<feature type="active site" evidence="4">
    <location>
        <position position="39"/>
    </location>
</feature>
<reference evidence="8" key="2">
    <citation type="journal article" date="2020" name="Microorganisms">
        <title>Osmotic Adaptation and Compatible Solute Biosynthesis of Phototrophic Bacteria as Revealed from Genome Analyses.</title>
        <authorList>
            <person name="Imhoff J.F."/>
            <person name="Rahn T."/>
            <person name="Kunzel S."/>
            <person name="Keller A."/>
            <person name="Neulinger S.C."/>
        </authorList>
    </citation>
    <scope>NUCLEOTIDE SEQUENCE</scope>
    <source>
        <strain evidence="8">DSM 9154</strain>
    </source>
</reference>
<dbReference type="EC" id="3.6.1.7" evidence="2 4"/>
<protein>
    <recommendedName>
        <fullName evidence="2 4">Acylphosphatase</fullName>
        <ecNumber evidence="2 4">3.6.1.7</ecNumber>
    </recommendedName>
</protein>
<feature type="active site" evidence="4">
    <location>
        <position position="21"/>
    </location>
</feature>
<dbReference type="PROSITE" id="PS00151">
    <property type="entry name" value="ACYLPHOSPHATASE_2"/>
    <property type="match status" value="1"/>
</dbReference>
<dbReference type="InterPro" id="IPR036046">
    <property type="entry name" value="Acylphosphatase-like_dom_sf"/>
</dbReference>
<name>A0A934V0Y7_9PROT</name>
<dbReference type="PANTHER" id="PTHR47268:SF4">
    <property type="entry name" value="ACYLPHOSPHATASE"/>
    <property type="match status" value="1"/>
</dbReference>
<dbReference type="Pfam" id="PF00708">
    <property type="entry name" value="Acylphosphatase"/>
    <property type="match status" value="1"/>
</dbReference>
<evidence type="ECO:0000313" key="9">
    <source>
        <dbReference type="Proteomes" id="UP000778970"/>
    </source>
</evidence>
<evidence type="ECO:0000256" key="5">
    <source>
        <dbReference type="RuleBase" id="RU000553"/>
    </source>
</evidence>
<dbReference type="Gene3D" id="3.30.70.100">
    <property type="match status" value="1"/>
</dbReference>
<evidence type="ECO:0000313" key="8">
    <source>
        <dbReference type="EMBL" id="MBK1698832.1"/>
    </source>
</evidence>
<dbReference type="PANTHER" id="PTHR47268">
    <property type="entry name" value="ACYLPHOSPHATASE"/>
    <property type="match status" value="1"/>
</dbReference>
<evidence type="ECO:0000256" key="4">
    <source>
        <dbReference type="PROSITE-ProRule" id="PRU00520"/>
    </source>
</evidence>
<evidence type="ECO:0000256" key="3">
    <source>
        <dbReference type="ARBA" id="ARBA00047645"/>
    </source>
</evidence>
<dbReference type="InterPro" id="IPR001792">
    <property type="entry name" value="Acylphosphatase-like_dom"/>
</dbReference>
<gene>
    <name evidence="8" type="ORF">CKO21_16425</name>
</gene>
<dbReference type="GO" id="GO:0003998">
    <property type="term" value="F:acylphosphatase activity"/>
    <property type="evidence" value="ECO:0007669"/>
    <property type="project" value="UniProtKB-EC"/>
</dbReference>
<evidence type="ECO:0000259" key="7">
    <source>
        <dbReference type="PROSITE" id="PS51160"/>
    </source>
</evidence>
<dbReference type="InterPro" id="IPR020456">
    <property type="entry name" value="Acylphosphatase"/>
</dbReference>
<dbReference type="Proteomes" id="UP000778970">
    <property type="component" value="Unassembled WGS sequence"/>
</dbReference>
<comment type="caution">
    <text evidence="8">The sequence shown here is derived from an EMBL/GenBank/DDBJ whole genome shotgun (WGS) entry which is preliminary data.</text>
</comment>
<keyword evidence="4 5" id="KW-0378">Hydrolase</keyword>